<protein>
    <submittedName>
        <fullName evidence="2">Uncharacterized protein</fullName>
    </submittedName>
</protein>
<keyword evidence="1" id="KW-0472">Membrane</keyword>
<dbReference type="EMBL" id="LLXL01001379">
    <property type="protein sequence ID" value="PKK64795.1"/>
    <property type="molecule type" value="Genomic_DNA"/>
</dbReference>
<keyword evidence="1" id="KW-0812">Transmembrane</keyword>
<feature type="transmembrane region" description="Helical" evidence="1">
    <location>
        <begin position="49"/>
        <end position="69"/>
    </location>
</feature>
<dbReference type="Proteomes" id="UP000233469">
    <property type="component" value="Unassembled WGS sequence"/>
</dbReference>
<feature type="transmembrane region" description="Helical" evidence="1">
    <location>
        <begin position="24"/>
        <end position="42"/>
    </location>
</feature>
<gene>
    <name evidence="2" type="ORF">RhiirC2_89672</name>
</gene>
<accession>A0A2N1MT33</accession>
<proteinExistence type="predicted"/>
<reference evidence="2 3" key="1">
    <citation type="submission" date="2016-04" db="EMBL/GenBank/DDBJ databases">
        <title>Genome analyses suggest a sexual origin of heterokaryosis in a supposedly ancient asexual fungus.</title>
        <authorList>
            <person name="Ropars J."/>
            <person name="Sedzielewska K."/>
            <person name="Noel J."/>
            <person name="Charron P."/>
            <person name="Farinelli L."/>
            <person name="Marton T."/>
            <person name="Kruger M."/>
            <person name="Pelin A."/>
            <person name="Brachmann A."/>
            <person name="Corradi N."/>
        </authorList>
    </citation>
    <scope>NUCLEOTIDE SEQUENCE [LARGE SCALE GENOMIC DNA]</scope>
    <source>
        <strain evidence="2 3">C2</strain>
    </source>
</reference>
<evidence type="ECO:0000313" key="2">
    <source>
        <dbReference type="EMBL" id="PKK64795.1"/>
    </source>
</evidence>
<reference evidence="2 3" key="2">
    <citation type="submission" date="2017-10" db="EMBL/GenBank/DDBJ databases">
        <title>Extensive intraspecific genome diversity in a model arbuscular mycorrhizal fungus.</title>
        <authorList>
            <person name="Chen E.C.H."/>
            <person name="Morin E."/>
            <person name="Baudet D."/>
            <person name="Noel J."/>
            <person name="Ndikumana S."/>
            <person name="Charron P."/>
            <person name="St-Onge C."/>
            <person name="Giorgi J."/>
            <person name="Grigoriev I.V."/>
            <person name="Roux C."/>
            <person name="Martin F.M."/>
            <person name="Corradi N."/>
        </authorList>
    </citation>
    <scope>NUCLEOTIDE SEQUENCE [LARGE SCALE GENOMIC DNA]</scope>
    <source>
        <strain evidence="2 3">C2</strain>
    </source>
</reference>
<evidence type="ECO:0000256" key="1">
    <source>
        <dbReference type="SAM" id="Phobius"/>
    </source>
</evidence>
<organism evidence="2 3">
    <name type="scientific">Rhizophagus irregularis</name>
    <dbReference type="NCBI Taxonomy" id="588596"/>
    <lineage>
        <taxon>Eukaryota</taxon>
        <taxon>Fungi</taxon>
        <taxon>Fungi incertae sedis</taxon>
        <taxon>Mucoromycota</taxon>
        <taxon>Glomeromycotina</taxon>
        <taxon>Glomeromycetes</taxon>
        <taxon>Glomerales</taxon>
        <taxon>Glomeraceae</taxon>
        <taxon>Rhizophagus</taxon>
    </lineage>
</organism>
<evidence type="ECO:0000313" key="3">
    <source>
        <dbReference type="Proteomes" id="UP000233469"/>
    </source>
</evidence>
<dbReference type="AlphaFoldDB" id="A0A2N1MT33"/>
<sequence>MKYIMLYVCMKTYEDDVNVYKCNMMIHIIFVLSFTAIIYIIHRYHLYRFIHITYMSYNIIHYYHLYLFIL</sequence>
<comment type="caution">
    <text evidence="2">The sequence shown here is derived from an EMBL/GenBank/DDBJ whole genome shotgun (WGS) entry which is preliminary data.</text>
</comment>
<name>A0A2N1MT33_9GLOM</name>
<keyword evidence="1" id="KW-1133">Transmembrane helix</keyword>